<name>A0A411WGU2_9GAMM</name>
<evidence type="ECO:0000313" key="1">
    <source>
        <dbReference type="EMBL" id="QBH95465.1"/>
    </source>
</evidence>
<sequence>MTKTLTVIAATGVEVPMYADPKHYITDAEAVTVEDNAYYRRCIKSGDLVYPPALPEPEVLTAATDSKAKKKGATDGE</sequence>
<protein>
    <submittedName>
        <fullName evidence="1">DUF2635 domain-containing protein</fullName>
    </submittedName>
</protein>
<dbReference type="RefSeq" id="WP_130590456.1">
    <property type="nucleotide sequence ID" value="NZ_CP034752.1"/>
</dbReference>
<dbReference type="Proteomes" id="UP000293154">
    <property type="component" value="Chromosome"/>
</dbReference>
<dbReference type="EMBL" id="CP034752">
    <property type="protein sequence ID" value="QBH95465.1"/>
    <property type="molecule type" value="Genomic_DNA"/>
</dbReference>
<dbReference type="KEGG" id="prag:EKN56_03015"/>
<dbReference type="InterPro" id="IPR024400">
    <property type="entry name" value="DUF2635"/>
</dbReference>
<reference evidence="1 2" key="1">
    <citation type="submission" date="2019-03" db="EMBL/GenBank/DDBJ databases">
        <title>Pragia sp. nov. isolated from the gut tract of Carduelis flavirostris.</title>
        <authorList>
            <person name="Ge Y."/>
        </authorList>
    </citation>
    <scope>NUCLEOTIDE SEQUENCE [LARGE SCALE GENOMIC DNA]</scope>
    <source>
        <strain evidence="1 2">CF-458</strain>
    </source>
</reference>
<keyword evidence="2" id="KW-1185">Reference proteome</keyword>
<dbReference type="AlphaFoldDB" id="A0A411WGU2"/>
<organism evidence="1 2">
    <name type="scientific">Limnobaculum zhutongyuii</name>
    <dbReference type="NCBI Taxonomy" id="2498113"/>
    <lineage>
        <taxon>Bacteria</taxon>
        <taxon>Pseudomonadati</taxon>
        <taxon>Pseudomonadota</taxon>
        <taxon>Gammaproteobacteria</taxon>
        <taxon>Enterobacterales</taxon>
        <taxon>Budviciaceae</taxon>
        <taxon>Limnobaculum</taxon>
    </lineage>
</organism>
<dbReference type="OrthoDB" id="6434547at2"/>
<accession>A0A411WGU2</accession>
<gene>
    <name evidence="1" type="ORF">EKN56_03015</name>
</gene>
<evidence type="ECO:0000313" key="2">
    <source>
        <dbReference type="Proteomes" id="UP000293154"/>
    </source>
</evidence>
<dbReference type="Pfam" id="PF10948">
    <property type="entry name" value="DUF2635"/>
    <property type="match status" value="1"/>
</dbReference>
<proteinExistence type="predicted"/>